<gene>
    <name evidence="1" type="ORF">SCUCBS95973_002560</name>
</gene>
<sequence length="122" mass="13054">MAAPADSGSPASDRLTPYAEVKACGADFFRSQILSHARYCCANGNVRHELLITLQSTYAGDMYMGRLVQLGNSPFSNNGKQVLVETAVSLSSLLVKLLKRTSAEVEAHKQGGAGAPCRCRFC</sequence>
<reference evidence="1 2" key="1">
    <citation type="submission" date="2024-01" db="EMBL/GenBank/DDBJ databases">
        <authorList>
            <person name="Allen C."/>
            <person name="Tagirdzhanova G."/>
        </authorList>
    </citation>
    <scope>NUCLEOTIDE SEQUENCE [LARGE SCALE GENOMIC DNA]</scope>
</reference>
<name>A0ABP0B7Z0_9PEZI</name>
<protein>
    <submittedName>
        <fullName evidence="1">Uncharacterized protein</fullName>
    </submittedName>
</protein>
<organism evidence="1 2">
    <name type="scientific">Sporothrix curviconia</name>
    <dbReference type="NCBI Taxonomy" id="1260050"/>
    <lineage>
        <taxon>Eukaryota</taxon>
        <taxon>Fungi</taxon>
        <taxon>Dikarya</taxon>
        <taxon>Ascomycota</taxon>
        <taxon>Pezizomycotina</taxon>
        <taxon>Sordariomycetes</taxon>
        <taxon>Sordariomycetidae</taxon>
        <taxon>Ophiostomatales</taxon>
        <taxon>Ophiostomataceae</taxon>
        <taxon>Sporothrix</taxon>
    </lineage>
</organism>
<accession>A0ABP0B7Z0</accession>
<dbReference type="Proteomes" id="UP001642405">
    <property type="component" value="Unassembled WGS sequence"/>
</dbReference>
<evidence type="ECO:0000313" key="2">
    <source>
        <dbReference type="Proteomes" id="UP001642405"/>
    </source>
</evidence>
<evidence type="ECO:0000313" key="1">
    <source>
        <dbReference type="EMBL" id="CAK7215680.1"/>
    </source>
</evidence>
<comment type="caution">
    <text evidence="1">The sequence shown here is derived from an EMBL/GenBank/DDBJ whole genome shotgun (WGS) entry which is preliminary data.</text>
</comment>
<dbReference type="EMBL" id="CAWUHB010000010">
    <property type="protein sequence ID" value="CAK7215680.1"/>
    <property type="molecule type" value="Genomic_DNA"/>
</dbReference>
<proteinExistence type="predicted"/>
<keyword evidence="2" id="KW-1185">Reference proteome</keyword>